<dbReference type="SUPFAM" id="SSF49503">
    <property type="entry name" value="Cupredoxins"/>
    <property type="match status" value="6"/>
</dbReference>
<accession>A0ABN9THN6</accession>
<evidence type="ECO:0000256" key="4">
    <source>
        <dbReference type="ARBA" id="ARBA00023008"/>
    </source>
</evidence>
<dbReference type="PROSITE" id="PS00079">
    <property type="entry name" value="MULTICOPPER_OXIDASE1"/>
    <property type="match status" value="1"/>
</dbReference>
<feature type="transmembrane region" description="Helical" evidence="6">
    <location>
        <begin position="1568"/>
        <end position="1593"/>
    </location>
</feature>
<dbReference type="SUPFAM" id="SSF57184">
    <property type="entry name" value="Growth factor receptor domain"/>
    <property type="match status" value="1"/>
</dbReference>
<evidence type="ECO:0000259" key="7">
    <source>
        <dbReference type="PROSITE" id="PS50836"/>
    </source>
</evidence>
<dbReference type="SUPFAM" id="SSF49344">
    <property type="entry name" value="CBD9-like"/>
    <property type="match status" value="1"/>
</dbReference>
<dbReference type="InterPro" id="IPR009030">
    <property type="entry name" value="Growth_fac_rcpt_cys_sf"/>
</dbReference>
<keyword evidence="6" id="KW-1133">Transmembrane helix</keyword>
<comment type="similarity">
    <text evidence="1">Belongs to the multicopper oxidase family.</text>
</comment>
<feature type="region of interest" description="Disordered" evidence="5">
    <location>
        <begin position="903"/>
        <end position="922"/>
    </location>
</feature>
<feature type="compositionally biased region" description="Polar residues" evidence="5">
    <location>
        <begin position="2236"/>
        <end position="2248"/>
    </location>
</feature>
<feature type="transmembrane region" description="Helical" evidence="6">
    <location>
        <begin position="1770"/>
        <end position="1787"/>
    </location>
</feature>
<keyword evidence="6" id="KW-0472">Membrane</keyword>
<dbReference type="InterPro" id="IPR011707">
    <property type="entry name" value="Cu-oxidase-like_N"/>
</dbReference>
<evidence type="ECO:0000256" key="5">
    <source>
        <dbReference type="SAM" id="MobiDB-lite"/>
    </source>
</evidence>
<feature type="transmembrane region" description="Helical" evidence="6">
    <location>
        <begin position="1719"/>
        <end position="1740"/>
    </location>
</feature>
<dbReference type="InterPro" id="IPR005018">
    <property type="entry name" value="DOMON_domain"/>
</dbReference>
<dbReference type="Gene3D" id="2.60.40.420">
    <property type="entry name" value="Cupredoxins - blue copper proteins"/>
    <property type="match status" value="3"/>
</dbReference>
<protein>
    <recommendedName>
        <fullName evidence="7">DOMON domain-containing protein</fullName>
    </recommendedName>
</protein>
<organism evidence="8 9">
    <name type="scientific">Prorocentrum cordatum</name>
    <dbReference type="NCBI Taxonomy" id="2364126"/>
    <lineage>
        <taxon>Eukaryota</taxon>
        <taxon>Sar</taxon>
        <taxon>Alveolata</taxon>
        <taxon>Dinophyceae</taxon>
        <taxon>Prorocentrales</taxon>
        <taxon>Prorocentraceae</taxon>
        <taxon>Prorocentrum</taxon>
    </lineage>
</organism>
<dbReference type="Pfam" id="PF07732">
    <property type="entry name" value="Cu-oxidase_3"/>
    <property type="match status" value="3"/>
</dbReference>
<dbReference type="InterPro" id="IPR008972">
    <property type="entry name" value="Cupredoxin"/>
</dbReference>
<dbReference type="CDD" id="cd09631">
    <property type="entry name" value="DOMON_DOH"/>
    <property type="match status" value="1"/>
</dbReference>
<feature type="transmembrane region" description="Helical" evidence="6">
    <location>
        <begin position="1850"/>
        <end position="1876"/>
    </location>
</feature>
<dbReference type="EMBL" id="CAUYUJ010014734">
    <property type="protein sequence ID" value="CAK0845398.1"/>
    <property type="molecule type" value="Genomic_DNA"/>
</dbReference>
<name>A0ABN9THN6_9DINO</name>
<dbReference type="PANTHER" id="PTHR11709">
    <property type="entry name" value="MULTI-COPPER OXIDASE"/>
    <property type="match status" value="1"/>
</dbReference>
<reference evidence="8" key="1">
    <citation type="submission" date="2023-10" db="EMBL/GenBank/DDBJ databases">
        <authorList>
            <person name="Chen Y."/>
            <person name="Shah S."/>
            <person name="Dougan E. K."/>
            <person name="Thang M."/>
            <person name="Chan C."/>
        </authorList>
    </citation>
    <scope>NUCLEOTIDE SEQUENCE [LARGE SCALE GENOMIC DNA]</scope>
</reference>
<dbReference type="Pfam" id="PF07731">
    <property type="entry name" value="Cu-oxidase_2"/>
    <property type="match status" value="1"/>
</dbReference>
<feature type="transmembrane region" description="Helical" evidence="6">
    <location>
        <begin position="1634"/>
        <end position="1654"/>
    </location>
</feature>
<evidence type="ECO:0000313" key="9">
    <source>
        <dbReference type="Proteomes" id="UP001189429"/>
    </source>
</evidence>
<dbReference type="Proteomes" id="UP001189429">
    <property type="component" value="Unassembled WGS sequence"/>
</dbReference>
<feature type="compositionally biased region" description="Basic and acidic residues" evidence="5">
    <location>
        <begin position="2254"/>
        <end position="2268"/>
    </location>
</feature>
<evidence type="ECO:0000256" key="2">
    <source>
        <dbReference type="ARBA" id="ARBA00022723"/>
    </source>
</evidence>
<feature type="transmembrane region" description="Helical" evidence="6">
    <location>
        <begin position="1825"/>
        <end position="1844"/>
    </location>
</feature>
<dbReference type="PROSITE" id="PS50836">
    <property type="entry name" value="DOMON"/>
    <property type="match status" value="1"/>
</dbReference>
<comment type="caution">
    <text evidence="8">The sequence shown here is derived from an EMBL/GenBank/DDBJ whole genome shotgun (WGS) entry which is preliminary data.</text>
</comment>
<sequence length="2268" mass="251484">MPVQVRVCAGKGVCSLRDTWPPLLTGHKNLRQQSGRAMALVLLILFGGAVTTCRAANRDFYVRAEEVIWDYGPTGKDLMTGEVFDGHEDADVFMVNRPVDHQIGRKYWKCLYFAYQDGTFTVKEPRPEWMGLLGPTLRAEVGDSLVVLFQNNCSKALTMHPHGVKYTKSSEGSPYWDGSDNRGDHVEPGETYTYVWVADENAGPGPADGSSVCWPYHSHNPSRVDSNSGLVGAIVISRRGAARLDASPIDVDHEFVLFLSVVDESMSYLFDRNVREFIEVPLGAQFTDEERKELYGDDVFLKGNLMHGMNGFLFGNLQGVSVPAGERVRFYVLALGTETGLYFMHWKGHTVLHRGQRVAGVQLFPGASSVADMWPTEAGEWGMYSHTDDHIVGGMVTTYKVEGPSINRSMNGRVRQHFVQAEEVIWDYGPSNKTMFGTDLNTDEHAAVFFEHGSGIQRIGGRYYKCLYRAYTDATFSSKAPTQAKWDHLGFLGPAIHAEVGDSLTVVFKNLCTKDVSINVPAVLKPKEHEGWHYGNGSTPVGSGVVPPGGTHTYEWKVVDGPGPLDASSIGFLYVSHQPMHTDTNSGLVGPLIITAFGAANDDGEPLDVEQEIVILTSVTNEGESYLLDKNIDHFIGSMSEQEKEQLLADGNFEESNLMHGVNGFLYGNFPSPQLIAGKKTRVYGMAVGAEADMHSLRIAGHSLLIRQERRAELSLMPGDVLEADILPTAGTWAIYCHNNDHIAAGMIDRIEVTESSLDDPLRVMASSTITRRYYLQAEEVAWDYGATAYDNTGQYAYVHGNYTQARGPTPFEHGDGFAFMVNSPEENRIGREYIKCIFVGYDATFTTREDRSEGTKAQHLGVLGPMLHAEEGDTLEVELRNKCTIPVSLHAQIVRTSKQDEGFDYQNADGSPSGSSGGVVQPNGSHTYAWHVLEGPGPRDGSSIGTLYYSMASGMVADTYSGLKGPLVITRRGFANADGSPRDVAKEFALVFEVTDEGSSLFLERNFEKFVQERRSVRLTQDEVAELFEDADFQESNRMHGINGMVYANLRGLEAEAETQIRWYLLGLGTEVDLHSVHWHGHTVRFGGHTVDVIQAMPATGVTVDMYADNIGKWLLHCHVNNHFEGGQVASYEIVANPVRGEGQISTCQQMFASAADEKMSAFAYDESWFEGHPFQKEISPFFRVAYTVNYAEMYFDMVMVARTTGWIGLGFFGFEEEKSHAMIDTDMIVAWVQNGSVEVEDRFAQGLETPKHDTTVGGKDQLFNKEGQEANGVTYVKFRRSFKPEHLDAYDFKFRADMEQIKVVYAFSSIGSDNLVYHGPTRGYSQIPWNTNCSSNFFFNLGTSECEGCDRGHFRLPWDPTSSLSRCSRCELGTLADVRGEDRTMVECEKCGFAHATTIYPGAISISECVCEEGYFVPCRGEECRTDRNTRVDMHDESRAFCEPCPTGMACKGGVEDMEALHLKHAQPSVPYGYYASVEDLEVFRCWEYPGRCPGGSVGICAPGRTGIQCAKCEPGLRPAQKNTCVPCKGADMVPAVLAVVAMLVVITAVYYVIENQDRSKQTHSMLLVTISGTQVFTLIQMLGAVSMVSVDWPDHLARVLGMFRLFVLDIEILNIDCVIDLSPSAMFASKILLLVLVLLIISVIHAGFVMFKYGGRFRERRSSLVGAIGTVCMMFFISAVSIVIAPLHCIDHPSGLWTVRVYQTVVCWEGGEHATMIILALFGILLPIAFLALNVWAVRVYPQRMRNGDIRFLKVVGFLIIRFKAEAYWFSVFFFVRNMFISVIPVVPDVVMQTMLTQLILITSLCLTMVQRPWRVWQANVLDCGVVIAVLLLINLAAFYADSSDPHILAWLCICTIIGLMLTFPSLVAYGLYMKLMPEKKKRFRFFVCHQKAVAGCFSRLLKCMLEDHGHGRTFIDCDDLVDLDGLFDIVGQQTDTLIIVCTKGILVRPWCVGEICSARTNNRSVLKVIMPGFNFPDDTWIARYNQQVPDVSALTAFGITLDYIQETFRWLRTCPSVIMPPNITHQTLKALTAGLGQKSVTDEMQMPDEHDGVPDTRVFIAVDHTNVEAICTGHILNMLMKPFYASDPDSMPHVLPRGADFPQHSCMCLLICTVSCLQRLDMLRVIWSVSAAGASFVPILADEKFRFPAEGTFLNENRAAMDLAAASAEDLRTIILGVFREICPLFQPMMASEAILNTNAAAIRERINKSLQAPAPKGAALKKGPEPRRKFSTISYGSTGSRSQVPPEAARSKSTEKDHAIGTF</sequence>
<keyword evidence="2" id="KW-0479">Metal-binding</keyword>
<feature type="transmembrane region" description="Helical" evidence="6">
    <location>
        <begin position="1666"/>
        <end position="1690"/>
    </location>
</feature>
<evidence type="ECO:0000256" key="3">
    <source>
        <dbReference type="ARBA" id="ARBA00023002"/>
    </source>
</evidence>
<keyword evidence="4" id="KW-0186">Copper</keyword>
<dbReference type="SMART" id="SM00664">
    <property type="entry name" value="DoH"/>
    <property type="match status" value="1"/>
</dbReference>
<gene>
    <name evidence="8" type="ORF">PCOR1329_LOCUS39202</name>
</gene>
<dbReference type="InterPro" id="IPR045087">
    <property type="entry name" value="Cu-oxidase_fam"/>
</dbReference>
<keyword evidence="9" id="KW-1185">Reference proteome</keyword>
<feature type="domain" description="DOMON" evidence="7">
    <location>
        <begin position="1182"/>
        <end position="1310"/>
    </location>
</feature>
<keyword evidence="6" id="KW-0812">Transmembrane</keyword>
<dbReference type="InterPro" id="IPR045266">
    <property type="entry name" value="DOH_DOMON"/>
</dbReference>
<dbReference type="Pfam" id="PF03351">
    <property type="entry name" value="DOMON"/>
    <property type="match status" value="1"/>
</dbReference>
<dbReference type="PANTHER" id="PTHR11709:SF394">
    <property type="entry name" value="FI03373P-RELATED"/>
    <property type="match status" value="1"/>
</dbReference>
<keyword evidence="3" id="KW-0560">Oxidoreductase</keyword>
<proteinExistence type="inferred from homology"/>
<dbReference type="InterPro" id="IPR011706">
    <property type="entry name" value="Cu-oxidase_C"/>
</dbReference>
<dbReference type="InterPro" id="IPR033138">
    <property type="entry name" value="Cu_oxidase_CS"/>
</dbReference>
<evidence type="ECO:0000256" key="1">
    <source>
        <dbReference type="ARBA" id="ARBA00010609"/>
    </source>
</evidence>
<feature type="region of interest" description="Disordered" evidence="5">
    <location>
        <begin position="2218"/>
        <end position="2268"/>
    </location>
</feature>
<dbReference type="Gene3D" id="2.60.40.1210">
    <property type="entry name" value="Cellobiose dehydrogenase, cytochrome domain"/>
    <property type="match status" value="1"/>
</dbReference>
<feature type="transmembrane region" description="Helical" evidence="6">
    <location>
        <begin position="1535"/>
        <end position="1556"/>
    </location>
</feature>
<evidence type="ECO:0000256" key="6">
    <source>
        <dbReference type="SAM" id="Phobius"/>
    </source>
</evidence>
<feature type="compositionally biased region" description="Low complexity" evidence="5">
    <location>
        <begin position="911"/>
        <end position="922"/>
    </location>
</feature>
<evidence type="ECO:0000313" key="8">
    <source>
        <dbReference type="EMBL" id="CAK0845398.1"/>
    </source>
</evidence>